<dbReference type="Pfam" id="PF03330">
    <property type="entry name" value="DPBB_1"/>
    <property type="match status" value="1"/>
</dbReference>
<accession>A0A1Y6EM47</accession>
<dbReference type="InterPro" id="IPR036680">
    <property type="entry name" value="SPOR-like_sf"/>
</dbReference>
<dbReference type="SUPFAM" id="SSF110997">
    <property type="entry name" value="Sporulation related repeat"/>
    <property type="match status" value="1"/>
</dbReference>
<evidence type="ECO:0000313" key="8">
    <source>
        <dbReference type="EMBL" id="SMQ63738.1"/>
    </source>
</evidence>
<keyword evidence="3 4" id="KW-0961">Cell wall biogenesis/degradation</keyword>
<dbReference type="GO" id="GO:0000270">
    <property type="term" value="P:peptidoglycan metabolic process"/>
    <property type="evidence" value="ECO:0007669"/>
    <property type="project" value="UniProtKB-UniRule"/>
</dbReference>
<dbReference type="PANTHER" id="PTHR34183">
    <property type="entry name" value="ENDOLYTIC PEPTIDOGLYCAN TRANSGLYCOSYLASE RLPA"/>
    <property type="match status" value="1"/>
</dbReference>
<evidence type="ECO:0000259" key="7">
    <source>
        <dbReference type="PROSITE" id="PS51724"/>
    </source>
</evidence>
<feature type="region of interest" description="Disordered" evidence="6">
    <location>
        <begin position="41"/>
        <end position="63"/>
    </location>
</feature>
<evidence type="ECO:0000256" key="3">
    <source>
        <dbReference type="ARBA" id="ARBA00023316"/>
    </source>
</evidence>
<evidence type="ECO:0000256" key="1">
    <source>
        <dbReference type="ARBA" id="ARBA00022729"/>
    </source>
</evidence>
<keyword evidence="1" id="KW-0732">Signal</keyword>
<evidence type="ECO:0000256" key="2">
    <source>
        <dbReference type="ARBA" id="ARBA00023239"/>
    </source>
</evidence>
<dbReference type="GO" id="GO:0042834">
    <property type="term" value="F:peptidoglycan binding"/>
    <property type="evidence" value="ECO:0007669"/>
    <property type="project" value="InterPro"/>
</dbReference>
<name>A0A1Y6EM47_9GAMM</name>
<dbReference type="GO" id="GO:0071555">
    <property type="term" value="P:cell wall organization"/>
    <property type="evidence" value="ECO:0007669"/>
    <property type="project" value="UniProtKB-KW"/>
</dbReference>
<dbReference type="Gene3D" id="3.30.70.1070">
    <property type="entry name" value="Sporulation related repeat"/>
    <property type="match status" value="1"/>
</dbReference>
<dbReference type="CDD" id="cd22268">
    <property type="entry name" value="DPBB_RlpA-like"/>
    <property type="match status" value="1"/>
</dbReference>
<dbReference type="NCBIfam" id="TIGR00413">
    <property type="entry name" value="rlpA"/>
    <property type="match status" value="1"/>
</dbReference>
<dbReference type="PANTHER" id="PTHR34183:SF1">
    <property type="entry name" value="ENDOLYTIC PEPTIDOGLYCAN TRANSGLYCOSYLASE RLPA"/>
    <property type="match status" value="1"/>
</dbReference>
<dbReference type="SUPFAM" id="SSF50685">
    <property type="entry name" value="Barwin-like endoglucanases"/>
    <property type="match status" value="1"/>
</dbReference>
<dbReference type="EMBL" id="FXWH01000001">
    <property type="protein sequence ID" value="SMQ63738.1"/>
    <property type="molecule type" value="Genomic_DNA"/>
</dbReference>
<keyword evidence="2 4" id="KW-0456">Lyase</keyword>
<dbReference type="Pfam" id="PF05036">
    <property type="entry name" value="SPOR"/>
    <property type="match status" value="1"/>
</dbReference>
<dbReference type="Proteomes" id="UP000194450">
    <property type="component" value="Unassembled WGS sequence"/>
</dbReference>
<dbReference type="InterPro" id="IPR012997">
    <property type="entry name" value="RplA"/>
</dbReference>
<dbReference type="EC" id="4.2.2.-" evidence="4"/>
<proteinExistence type="inferred from homology"/>
<dbReference type="InterPro" id="IPR009009">
    <property type="entry name" value="RlpA-like_DPBB"/>
</dbReference>
<gene>
    <name evidence="4" type="primary">rlpA</name>
    <name evidence="8" type="ORF">SAMN06297229_0904</name>
</gene>
<comment type="function">
    <text evidence="4">Lytic transglycosylase with a strong preference for naked glycan strands that lack stem peptides.</text>
</comment>
<dbReference type="InterPro" id="IPR034718">
    <property type="entry name" value="RlpA"/>
</dbReference>
<sequence length="284" mass="31097">MPIANSNKIVFGLLVLGLVQACSSSNGRYRMSQDAAPVRLPTTAELRDPIPRQEPPSRQGNKTYELFGNTYHVMGDVRDYQQEGTASWYGQKFHGHLTSNGEYYDMFSMSAAHKTLPLPTYVRVTNLANNKSVIVRVNDRGPFHGDRLIDLSYSAAYKIGMLATGTARVRVETVQAPLVEVAESPEPAAPSAIISSAPAASTATETAPANETKYFIQVMAGTNNERLQQEADALSQLYQVPATTQANDGLYRLVLGPFANAEATDLLQRLKDNGHHDVFRVQLP</sequence>
<dbReference type="InterPro" id="IPR007730">
    <property type="entry name" value="SPOR-like_dom"/>
</dbReference>
<comment type="similarity">
    <text evidence="4 5">Belongs to the RlpA family.</text>
</comment>
<dbReference type="OrthoDB" id="9779128at2"/>
<dbReference type="PROSITE" id="PS51724">
    <property type="entry name" value="SPOR"/>
    <property type="match status" value="1"/>
</dbReference>
<evidence type="ECO:0000313" key="9">
    <source>
        <dbReference type="Proteomes" id="UP000194450"/>
    </source>
</evidence>
<keyword evidence="8" id="KW-0449">Lipoprotein</keyword>
<evidence type="ECO:0000256" key="4">
    <source>
        <dbReference type="HAMAP-Rule" id="MF_02071"/>
    </source>
</evidence>
<dbReference type="RefSeq" id="WP_086434046.1">
    <property type="nucleotide sequence ID" value="NZ_FXWH01000001.1"/>
</dbReference>
<dbReference type="HAMAP" id="MF_02071">
    <property type="entry name" value="RlpA"/>
    <property type="match status" value="1"/>
</dbReference>
<dbReference type="FunFam" id="2.40.40.10:FF:000003">
    <property type="entry name" value="Endolytic peptidoglycan transglycosylase RlpA"/>
    <property type="match status" value="1"/>
</dbReference>
<dbReference type="GO" id="GO:0008932">
    <property type="term" value="F:lytic endotransglycosylase activity"/>
    <property type="evidence" value="ECO:0007669"/>
    <property type="project" value="UniProtKB-UniRule"/>
</dbReference>
<dbReference type="InterPro" id="IPR036908">
    <property type="entry name" value="RlpA-like_sf"/>
</dbReference>
<dbReference type="AlphaFoldDB" id="A0A1Y6EM47"/>
<feature type="domain" description="SPOR" evidence="7">
    <location>
        <begin position="208"/>
        <end position="284"/>
    </location>
</feature>
<dbReference type="Gene3D" id="2.40.40.10">
    <property type="entry name" value="RlpA-like domain"/>
    <property type="match status" value="1"/>
</dbReference>
<evidence type="ECO:0000256" key="6">
    <source>
        <dbReference type="SAM" id="MobiDB-lite"/>
    </source>
</evidence>
<dbReference type="GO" id="GO:0009279">
    <property type="term" value="C:cell outer membrane"/>
    <property type="evidence" value="ECO:0007669"/>
    <property type="project" value="TreeGrafter"/>
</dbReference>
<keyword evidence="9" id="KW-1185">Reference proteome</keyword>
<protein>
    <recommendedName>
        <fullName evidence="4">Endolytic peptidoglycan transglycosylase RlpA</fullName>
        <ecNumber evidence="4">4.2.2.-</ecNumber>
    </recommendedName>
</protein>
<evidence type="ECO:0000256" key="5">
    <source>
        <dbReference type="RuleBase" id="RU003495"/>
    </source>
</evidence>
<organism evidence="8 9">
    <name type="scientific">Pseudidiomarina planktonica</name>
    <dbReference type="NCBI Taxonomy" id="1323738"/>
    <lineage>
        <taxon>Bacteria</taxon>
        <taxon>Pseudomonadati</taxon>
        <taxon>Pseudomonadota</taxon>
        <taxon>Gammaproteobacteria</taxon>
        <taxon>Alteromonadales</taxon>
        <taxon>Idiomarinaceae</taxon>
        <taxon>Pseudidiomarina</taxon>
    </lineage>
</organism>
<reference evidence="9" key="1">
    <citation type="submission" date="2017-04" db="EMBL/GenBank/DDBJ databases">
        <authorList>
            <person name="Varghese N."/>
            <person name="Submissions S."/>
        </authorList>
    </citation>
    <scope>NUCLEOTIDE SEQUENCE [LARGE SCALE GENOMIC DNA]</scope>
</reference>